<keyword evidence="2" id="KW-0560">Oxidoreductase</keyword>
<evidence type="ECO:0000256" key="1">
    <source>
        <dbReference type="ARBA" id="ARBA00009986"/>
    </source>
</evidence>
<comment type="caution">
    <text evidence="4">The sequence shown here is derived from an EMBL/GenBank/DDBJ whole genome shotgun (WGS) entry which is preliminary data.</text>
</comment>
<dbReference type="SUPFAM" id="SSF53720">
    <property type="entry name" value="ALDH-like"/>
    <property type="match status" value="1"/>
</dbReference>
<dbReference type="Gene3D" id="3.40.309.10">
    <property type="entry name" value="Aldehyde Dehydrogenase, Chain A, domain 2"/>
    <property type="match status" value="1"/>
</dbReference>
<keyword evidence="5" id="KW-1185">Reference proteome</keyword>
<reference evidence="4" key="1">
    <citation type="submission" date="2020-09" db="EMBL/GenBank/DDBJ databases">
        <title>Genome seq and assembly of Tianweitania sp.</title>
        <authorList>
            <person name="Chhetri G."/>
        </authorList>
    </citation>
    <scope>NUCLEOTIDE SEQUENCE</scope>
    <source>
        <strain evidence="4">Rool2</strain>
    </source>
</reference>
<dbReference type="PANTHER" id="PTHR43353">
    <property type="entry name" value="SUCCINATE-SEMIALDEHYDE DEHYDROGENASE, MITOCHONDRIAL"/>
    <property type="match status" value="1"/>
</dbReference>
<dbReference type="AlphaFoldDB" id="A0A8J6PMN6"/>
<dbReference type="RefSeq" id="WP_188166894.1">
    <property type="nucleotide sequence ID" value="NZ_JACVVX010000014.1"/>
</dbReference>
<dbReference type="CDD" id="cd07103">
    <property type="entry name" value="ALDH_F5_SSADH_GabD"/>
    <property type="match status" value="1"/>
</dbReference>
<evidence type="ECO:0000313" key="4">
    <source>
        <dbReference type="EMBL" id="MBD0417454.1"/>
    </source>
</evidence>
<evidence type="ECO:0000259" key="3">
    <source>
        <dbReference type="Pfam" id="PF00171"/>
    </source>
</evidence>
<dbReference type="FunFam" id="3.40.309.10:FF:000009">
    <property type="entry name" value="Aldehyde dehydrogenase A"/>
    <property type="match status" value="1"/>
</dbReference>
<evidence type="ECO:0000256" key="2">
    <source>
        <dbReference type="ARBA" id="ARBA00023002"/>
    </source>
</evidence>
<gene>
    <name evidence="4" type="ORF">ICI42_22720</name>
</gene>
<dbReference type="Proteomes" id="UP000643405">
    <property type="component" value="Unassembled WGS sequence"/>
</dbReference>
<dbReference type="EMBL" id="JACVVX010000014">
    <property type="protein sequence ID" value="MBD0417454.1"/>
    <property type="molecule type" value="Genomic_DNA"/>
</dbReference>
<protein>
    <submittedName>
        <fullName evidence="4">NAD-dependent succinate-semialdehyde dehydrogenase</fullName>
    </submittedName>
</protein>
<dbReference type="GO" id="GO:0016620">
    <property type="term" value="F:oxidoreductase activity, acting on the aldehyde or oxo group of donors, NAD or NADP as acceptor"/>
    <property type="evidence" value="ECO:0007669"/>
    <property type="project" value="InterPro"/>
</dbReference>
<dbReference type="Gene3D" id="3.40.605.10">
    <property type="entry name" value="Aldehyde Dehydrogenase, Chain A, domain 1"/>
    <property type="match status" value="1"/>
</dbReference>
<accession>A0A8J6PMN6</accession>
<dbReference type="PROSITE" id="PS00070">
    <property type="entry name" value="ALDEHYDE_DEHYDR_CYS"/>
    <property type="match status" value="1"/>
</dbReference>
<dbReference type="Pfam" id="PF00171">
    <property type="entry name" value="Aldedh"/>
    <property type="match status" value="1"/>
</dbReference>
<dbReference type="InterPro" id="IPR015590">
    <property type="entry name" value="Aldehyde_DH_dom"/>
</dbReference>
<dbReference type="FunFam" id="3.40.605.10:FF:000007">
    <property type="entry name" value="NAD/NADP-dependent betaine aldehyde dehydrogenase"/>
    <property type="match status" value="1"/>
</dbReference>
<comment type="similarity">
    <text evidence="1">Belongs to the aldehyde dehydrogenase family.</text>
</comment>
<proteinExistence type="inferred from homology"/>
<name>A0A8J6PMN6_9HYPH</name>
<dbReference type="InterPro" id="IPR050740">
    <property type="entry name" value="Aldehyde_DH_Superfamily"/>
</dbReference>
<dbReference type="PANTHER" id="PTHR43353:SF5">
    <property type="entry name" value="SUCCINATE-SEMIALDEHYDE DEHYDROGENASE, MITOCHONDRIAL"/>
    <property type="match status" value="1"/>
</dbReference>
<dbReference type="InterPro" id="IPR016163">
    <property type="entry name" value="Ald_DH_C"/>
</dbReference>
<sequence length="477" mass="50410">MIPPLEHLIAGEWTRGSGDDTLAVINPATEEEVARLPLAAIADLDRALESAERGFQIWRAVLPPERSKVLRKFAGLLRQNTEQIAAVITAEQGKPLAEARNEVAATAELTEWLAEESRRIYGRLVPSRFENTRILVTHEPVGPVAAFSPWNFPCMMAARKIAHALAAGCSVILKPSEETPGTAVLLGRLVMEAGAPKDVVNIVFGDPAQVSDYLIDSPIIKMVNLTGSVPVGKHVAQRAARQLKKATLELGGHSPAIVMADADIDRVVDLCWKARYRNAGQVCTAPTRFFVQSAVMDRFVEKFTAGAASLNVGPGTDAGTTMGPVANRRRLEAMESFVADAGARGGTVLTGGQRLGNRGMFFAPTVLSGVPADADVMRLEPFGPIAPIAAFDDIDAVVAESNALPYGLAAYAFTKSHTVAAHLSSALKAGVVAVNGVTVTAPEAPFGGVGDSGLGREAGIEGVLEHMNVKTILETFG</sequence>
<feature type="domain" description="Aldehyde dehydrogenase" evidence="3">
    <location>
        <begin position="13"/>
        <end position="472"/>
    </location>
</feature>
<organism evidence="4 5">
    <name type="scientific">Oryzicola mucosus</name>
    <dbReference type="NCBI Taxonomy" id="2767425"/>
    <lineage>
        <taxon>Bacteria</taxon>
        <taxon>Pseudomonadati</taxon>
        <taxon>Pseudomonadota</taxon>
        <taxon>Alphaproteobacteria</taxon>
        <taxon>Hyphomicrobiales</taxon>
        <taxon>Phyllobacteriaceae</taxon>
        <taxon>Oryzicola</taxon>
    </lineage>
</organism>
<dbReference type="InterPro" id="IPR016162">
    <property type="entry name" value="Ald_DH_N"/>
</dbReference>
<dbReference type="InterPro" id="IPR016161">
    <property type="entry name" value="Ald_DH/histidinol_DH"/>
</dbReference>
<evidence type="ECO:0000313" key="5">
    <source>
        <dbReference type="Proteomes" id="UP000643405"/>
    </source>
</evidence>
<dbReference type="InterPro" id="IPR016160">
    <property type="entry name" value="Ald_DH_CS_CYS"/>
</dbReference>